<dbReference type="EnsemblPlants" id="Solyc06g033850.3.1">
    <property type="protein sequence ID" value="Solyc06g033850.3.1"/>
    <property type="gene ID" value="Solyc06g033850.3"/>
</dbReference>
<name>A0A3Q7GTH7_SOLLC</name>
<dbReference type="Proteomes" id="UP000004994">
    <property type="component" value="Chromosome 6"/>
</dbReference>
<proteinExistence type="predicted"/>
<evidence type="ECO:0000313" key="1">
    <source>
        <dbReference type="EnsemblPlants" id="Solyc06g033850.3.1"/>
    </source>
</evidence>
<accession>A0A3Q7GTH7</accession>
<reference evidence="1" key="1">
    <citation type="journal article" date="2012" name="Nature">
        <title>The tomato genome sequence provides insights into fleshy fruit evolution.</title>
        <authorList>
            <consortium name="Tomato Genome Consortium"/>
        </authorList>
    </citation>
    <scope>NUCLEOTIDE SEQUENCE [LARGE SCALE GENOMIC DNA]</scope>
    <source>
        <strain evidence="1">cv. Heinz 1706</strain>
    </source>
</reference>
<dbReference type="AlphaFoldDB" id="A0A3Q7GTH7"/>
<organism evidence="1">
    <name type="scientific">Solanum lycopersicum</name>
    <name type="common">Tomato</name>
    <name type="synonym">Lycopersicon esculentum</name>
    <dbReference type="NCBI Taxonomy" id="4081"/>
    <lineage>
        <taxon>Eukaryota</taxon>
        <taxon>Viridiplantae</taxon>
        <taxon>Streptophyta</taxon>
        <taxon>Embryophyta</taxon>
        <taxon>Tracheophyta</taxon>
        <taxon>Spermatophyta</taxon>
        <taxon>Magnoliopsida</taxon>
        <taxon>eudicotyledons</taxon>
        <taxon>Gunneridae</taxon>
        <taxon>Pentapetalae</taxon>
        <taxon>asterids</taxon>
        <taxon>lamiids</taxon>
        <taxon>Solanales</taxon>
        <taxon>Solanaceae</taxon>
        <taxon>Solanoideae</taxon>
        <taxon>Solaneae</taxon>
        <taxon>Solanum</taxon>
        <taxon>Solanum subgen. Lycopersicon</taxon>
    </lineage>
</organism>
<reference evidence="1" key="2">
    <citation type="submission" date="2019-01" db="UniProtKB">
        <authorList>
            <consortium name="EnsemblPlants"/>
        </authorList>
    </citation>
    <scope>IDENTIFICATION</scope>
    <source>
        <strain evidence="1">cv. Heinz 1706</strain>
    </source>
</reference>
<dbReference type="Gramene" id="Solyc06g033850.3.1">
    <property type="protein sequence ID" value="Solyc06g033850.3.1"/>
    <property type="gene ID" value="Solyc06g033850.3"/>
</dbReference>
<keyword evidence="2" id="KW-1185">Reference proteome</keyword>
<dbReference type="InParanoid" id="A0A3Q7GTH7"/>
<protein>
    <submittedName>
        <fullName evidence="1">Uncharacterized protein</fullName>
    </submittedName>
</protein>
<sequence length="100" mass="11622">MRDKGYLGNAGCTYKGVLRHTSANWEAEIHEPNYSPRLWHGTMLHTNIVVIRSNSIFPITCTQKIGKRRKAKINSICSKMLHYYTEKKRIIRASLRKGYI</sequence>
<dbReference type="PaxDb" id="4081-Solyc06g033850.2.1"/>
<evidence type="ECO:0000313" key="2">
    <source>
        <dbReference type="Proteomes" id="UP000004994"/>
    </source>
</evidence>